<accession>A0A3L8DVB0</accession>
<gene>
    <name evidence="1" type="ORF">DMN91_003894</name>
</gene>
<dbReference type="AlphaFoldDB" id="A0A3L8DVB0"/>
<name>A0A3L8DVB0_OOCBI</name>
<protein>
    <submittedName>
        <fullName evidence="1">Uncharacterized protein</fullName>
    </submittedName>
</protein>
<evidence type="ECO:0000313" key="1">
    <source>
        <dbReference type="EMBL" id="RLU23688.1"/>
    </source>
</evidence>
<reference evidence="1" key="2">
    <citation type="submission" date="2018-07" db="EMBL/GenBank/DDBJ databases">
        <authorList>
            <person name="Mckenzie S.K."/>
            <person name="Kronauer D.J.C."/>
        </authorList>
    </citation>
    <scope>NUCLEOTIDE SEQUENCE</scope>
    <source>
        <strain evidence="1">Clonal line C1</strain>
    </source>
</reference>
<proteinExistence type="predicted"/>
<sequence length="161" mass="18504">MDGLFVGWRKKVMVVTKCIRDRSIPAVFGGGARQSVGRQVADCIGATKKKTMKKRRKCPGTRYRPGQIRFLGLFVMLHLNPTNGWPFKTPRCHFEHRTMSFCPFEDGKARSYGNLQVHLHHALLQNLNVIVCDLDSKQFLSFHILADFYLHHCGQKIGFWT</sequence>
<comment type="caution">
    <text evidence="1">The sequence shown here is derived from an EMBL/GenBank/DDBJ whole genome shotgun (WGS) entry which is preliminary data.</text>
</comment>
<dbReference type="EMBL" id="QOIP01000004">
    <property type="protein sequence ID" value="RLU23688.1"/>
    <property type="molecule type" value="Genomic_DNA"/>
</dbReference>
<reference evidence="1" key="1">
    <citation type="journal article" date="2018" name="Genome Res.">
        <title>The genomic architecture and molecular evolution of ant odorant receptors.</title>
        <authorList>
            <person name="McKenzie S.K."/>
            <person name="Kronauer D.J.C."/>
        </authorList>
    </citation>
    <scope>NUCLEOTIDE SEQUENCE [LARGE SCALE GENOMIC DNA]</scope>
    <source>
        <strain evidence="1">Clonal line C1</strain>
    </source>
</reference>
<dbReference type="Proteomes" id="UP000279307">
    <property type="component" value="Chromosome 4"/>
</dbReference>
<organism evidence="1">
    <name type="scientific">Ooceraea biroi</name>
    <name type="common">Clonal raider ant</name>
    <name type="synonym">Cerapachys biroi</name>
    <dbReference type="NCBI Taxonomy" id="2015173"/>
    <lineage>
        <taxon>Eukaryota</taxon>
        <taxon>Metazoa</taxon>
        <taxon>Ecdysozoa</taxon>
        <taxon>Arthropoda</taxon>
        <taxon>Hexapoda</taxon>
        <taxon>Insecta</taxon>
        <taxon>Pterygota</taxon>
        <taxon>Neoptera</taxon>
        <taxon>Endopterygota</taxon>
        <taxon>Hymenoptera</taxon>
        <taxon>Apocrita</taxon>
        <taxon>Aculeata</taxon>
        <taxon>Formicoidea</taxon>
        <taxon>Formicidae</taxon>
        <taxon>Dorylinae</taxon>
        <taxon>Ooceraea</taxon>
    </lineage>
</organism>